<organism evidence="2 3">
    <name type="scientific">Streptomyces polyrhachis</name>
    <dbReference type="NCBI Taxonomy" id="1282885"/>
    <lineage>
        <taxon>Bacteria</taxon>
        <taxon>Bacillati</taxon>
        <taxon>Actinomycetota</taxon>
        <taxon>Actinomycetes</taxon>
        <taxon>Kitasatosporales</taxon>
        <taxon>Streptomycetaceae</taxon>
        <taxon>Streptomyces</taxon>
    </lineage>
</organism>
<protein>
    <recommendedName>
        <fullName evidence="4">PBP domain-containing protein</fullName>
    </recommendedName>
</protein>
<keyword evidence="1" id="KW-0732">Signal</keyword>
<comment type="caution">
    <text evidence="2">The sequence shown here is derived from an EMBL/GenBank/DDBJ whole genome shotgun (WGS) entry which is preliminary data.</text>
</comment>
<proteinExistence type="predicted"/>
<name>A0ABW2GGK2_9ACTN</name>
<gene>
    <name evidence="2" type="ORF">ACFQLX_17235</name>
</gene>
<keyword evidence="3" id="KW-1185">Reference proteome</keyword>
<evidence type="ECO:0000313" key="2">
    <source>
        <dbReference type="EMBL" id="MFC7219894.1"/>
    </source>
</evidence>
<evidence type="ECO:0000256" key="1">
    <source>
        <dbReference type="SAM" id="SignalP"/>
    </source>
</evidence>
<dbReference type="Proteomes" id="UP001596413">
    <property type="component" value="Unassembled WGS sequence"/>
</dbReference>
<evidence type="ECO:0008006" key="4">
    <source>
        <dbReference type="Google" id="ProtNLM"/>
    </source>
</evidence>
<evidence type="ECO:0000313" key="3">
    <source>
        <dbReference type="Proteomes" id="UP001596413"/>
    </source>
</evidence>
<feature type="chain" id="PRO_5046007439" description="PBP domain-containing protein" evidence="1">
    <location>
        <begin position="29"/>
        <end position="333"/>
    </location>
</feature>
<dbReference type="RefSeq" id="WP_386416100.1">
    <property type="nucleotide sequence ID" value="NZ_JBHSZO010000026.1"/>
</dbReference>
<dbReference type="SUPFAM" id="SSF53850">
    <property type="entry name" value="Periplasmic binding protein-like II"/>
    <property type="match status" value="1"/>
</dbReference>
<dbReference type="Gene3D" id="3.40.190.10">
    <property type="entry name" value="Periplasmic binding protein-like II"/>
    <property type="match status" value="2"/>
</dbReference>
<reference evidence="3" key="1">
    <citation type="journal article" date="2019" name="Int. J. Syst. Evol. Microbiol.">
        <title>The Global Catalogue of Microorganisms (GCM) 10K type strain sequencing project: providing services to taxonomists for standard genome sequencing and annotation.</title>
        <authorList>
            <consortium name="The Broad Institute Genomics Platform"/>
            <consortium name="The Broad Institute Genome Sequencing Center for Infectious Disease"/>
            <person name="Wu L."/>
            <person name="Ma J."/>
        </authorList>
    </citation>
    <scope>NUCLEOTIDE SEQUENCE [LARGE SCALE GENOMIC DNA]</scope>
    <source>
        <strain evidence="3">CGMCC 1.13681</strain>
    </source>
</reference>
<sequence length="333" mass="34405">MNKRRRLATVLAGACLIAGSIGTGMAIADPSGSPQYRDLAGVGSDTTEGVGNGLAAAVTVNGVRVIGSYDATGSATITTKDPVAKPACKDLARPNGSGAGRTALINSQVAGNGCIDFARSSSLNLTAAPVGLTYVPMATDGLTYAVASSSTVPRKLTMAQLQAIYHCDPAFVGTAPNYAINPYLPQSGSGTRSFWMSTMGITETQITNGQYPCLKDKAGGVPVQEHDGRFLGNKDLVPFSIAQYQAQAGGTMNDFRGSALLGSIDGISPTTLNSDFTVKRDVYNVIPTAKEGTAPWSTTFVGPGSLVCQQRAVIQRYGFALSPECGSTAKRTS</sequence>
<feature type="signal peptide" evidence="1">
    <location>
        <begin position="1"/>
        <end position="28"/>
    </location>
</feature>
<accession>A0ABW2GGK2</accession>
<dbReference type="EMBL" id="JBHSZO010000026">
    <property type="protein sequence ID" value="MFC7219894.1"/>
    <property type="molecule type" value="Genomic_DNA"/>
</dbReference>